<comment type="caution">
    <text evidence="1">The sequence shown here is derived from an EMBL/GenBank/DDBJ whole genome shotgun (WGS) entry which is preliminary data.</text>
</comment>
<dbReference type="Proteomes" id="UP001140234">
    <property type="component" value="Unassembled WGS sequence"/>
</dbReference>
<gene>
    <name evidence="1" type="ORF">IWQ57_004413</name>
</gene>
<proteinExistence type="predicted"/>
<sequence>MAEFTHVATLAVPFGEARLAQVACASLGADQELSSDRVSRTISAKDAVLEVEFRAESLRMLRVSVNGFMDSLILVAKTIEAFA</sequence>
<evidence type="ECO:0000313" key="1">
    <source>
        <dbReference type="EMBL" id="KAJ2766326.1"/>
    </source>
</evidence>
<protein>
    <submittedName>
        <fullName evidence="1">Uncharacterized protein</fullName>
    </submittedName>
</protein>
<evidence type="ECO:0000313" key="2">
    <source>
        <dbReference type="Proteomes" id="UP001140234"/>
    </source>
</evidence>
<keyword evidence="2" id="KW-1185">Reference proteome</keyword>
<organism evidence="1 2">
    <name type="scientific">Coemansia nantahalensis</name>
    <dbReference type="NCBI Taxonomy" id="2789366"/>
    <lineage>
        <taxon>Eukaryota</taxon>
        <taxon>Fungi</taxon>
        <taxon>Fungi incertae sedis</taxon>
        <taxon>Zoopagomycota</taxon>
        <taxon>Kickxellomycotina</taxon>
        <taxon>Kickxellomycetes</taxon>
        <taxon>Kickxellales</taxon>
        <taxon>Kickxellaceae</taxon>
        <taxon>Coemansia</taxon>
    </lineage>
</organism>
<accession>A0ACC1JSG9</accession>
<reference evidence="1" key="1">
    <citation type="submission" date="2022-07" db="EMBL/GenBank/DDBJ databases">
        <title>Phylogenomic reconstructions and comparative analyses of Kickxellomycotina fungi.</title>
        <authorList>
            <person name="Reynolds N.K."/>
            <person name="Stajich J.E."/>
            <person name="Barry K."/>
            <person name="Grigoriev I.V."/>
            <person name="Crous P."/>
            <person name="Smith M.E."/>
        </authorList>
    </citation>
    <scope>NUCLEOTIDE SEQUENCE</scope>
    <source>
        <strain evidence="1">CBS 109366</strain>
    </source>
</reference>
<dbReference type="EMBL" id="JANBUJ010001728">
    <property type="protein sequence ID" value="KAJ2766326.1"/>
    <property type="molecule type" value="Genomic_DNA"/>
</dbReference>
<name>A0ACC1JSG9_9FUNG</name>